<evidence type="ECO:0000256" key="6">
    <source>
        <dbReference type="SAM" id="MobiDB-lite"/>
    </source>
</evidence>
<dbReference type="InterPro" id="IPR049326">
    <property type="entry name" value="Rhodopsin_dom_fungi"/>
</dbReference>
<keyword evidence="10" id="KW-1185">Reference proteome</keyword>
<feature type="transmembrane region" description="Helical" evidence="7">
    <location>
        <begin position="184"/>
        <end position="207"/>
    </location>
</feature>
<dbReference type="GO" id="GO:0016020">
    <property type="term" value="C:membrane"/>
    <property type="evidence" value="ECO:0007669"/>
    <property type="project" value="UniProtKB-SubCell"/>
</dbReference>
<keyword evidence="3 7" id="KW-1133">Transmembrane helix</keyword>
<dbReference type="InterPro" id="IPR052337">
    <property type="entry name" value="SAT4-like"/>
</dbReference>
<evidence type="ECO:0000313" key="9">
    <source>
        <dbReference type="EMBL" id="PLN79004.1"/>
    </source>
</evidence>
<evidence type="ECO:0000313" key="10">
    <source>
        <dbReference type="Proteomes" id="UP000235023"/>
    </source>
</evidence>
<evidence type="ECO:0000256" key="5">
    <source>
        <dbReference type="ARBA" id="ARBA00038359"/>
    </source>
</evidence>
<evidence type="ECO:0000256" key="7">
    <source>
        <dbReference type="SAM" id="Phobius"/>
    </source>
</evidence>
<comment type="subcellular location">
    <subcellularLocation>
        <location evidence="1">Membrane</location>
        <topology evidence="1">Multi-pass membrane protein</topology>
    </subcellularLocation>
</comment>
<protein>
    <recommendedName>
        <fullName evidence="8">Rhodopsin domain-containing protein</fullName>
    </recommendedName>
</protein>
<reference evidence="10" key="1">
    <citation type="submission" date="2017-12" db="EMBL/GenBank/DDBJ databases">
        <authorList>
            <consortium name="DOE Joint Genome Institute"/>
            <person name="Mondo S.J."/>
            <person name="Kjaerbolling I."/>
            <person name="Vesth T.C."/>
            <person name="Frisvad J.C."/>
            <person name="Nybo J.L."/>
            <person name="Theobald S."/>
            <person name="Kuo A."/>
            <person name="Bowyer P."/>
            <person name="Matsuda Y."/>
            <person name="Lyhne E.K."/>
            <person name="Kogle M.E."/>
            <person name="Clum A."/>
            <person name="Lipzen A."/>
            <person name="Salamov A."/>
            <person name="Ngan C.Y."/>
            <person name="Daum C."/>
            <person name="Chiniquy J."/>
            <person name="Barry K."/>
            <person name="LaButti K."/>
            <person name="Haridas S."/>
            <person name="Simmons B.A."/>
            <person name="Magnuson J.K."/>
            <person name="Mortensen U.H."/>
            <person name="Larsen T.O."/>
            <person name="Grigoriev I.V."/>
            <person name="Baker S.E."/>
            <person name="Andersen M.R."/>
            <person name="Nordberg H.P."/>
            <person name="Cantor M.N."/>
            <person name="Hua S.X."/>
        </authorList>
    </citation>
    <scope>NUCLEOTIDE SEQUENCE [LARGE SCALE GENOMIC DNA]</scope>
    <source>
        <strain evidence="10">IBT 19404</strain>
    </source>
</reference>
<feature type="transmembrane region" description="Helical" evidence="7">
    <location>
        <begin position="150"/>
        <end position="172"/>
    </location>
</feature>
<name>A0A2J5HP59_9EURO</name>
<keyword evidence="2 7" id="KW-0812">Transmembrane</keyword>
<gene>
    <name evidence="9" type="ORF">BDW42DRAFT_173804</name>
</gene>
<organism evidence="9 10">
    <name type="scientific">Aspergillus taichungensis</name>
    <dbReference type="NCBI Taxonomy" id="482145"/>
    <lineage>
        <taxon>Eukaryota</taxon>
        <taxon>Fungi</taxon>
        <taxon>Dikarya</taxon>
        <taxon>Ascomycota</taxon>
        <taxon>Pezizomycotina</taxon>
        <taxon>Eurotiomycetes</taxon>
        <taxon>Eurotiomycetidae</taxon>
        <taxon>Eurotiales</taxon>
        <taxon>Aspergillaceae</taxon>
        <taxon>Aspergillus</taxon>
        <taxon>Aspergillus subgen. Circumdati</taxon>
    </lineage>
</organism>
<evidence type="ECO:0000256" key="3">
    <source>
        <dbReference type="ARBA" id="ARBA00022989"/>
    </source>
</evidence>
<proteinExistence type="inferred from homology"/>
<feature type="region of interest" description="Disordered" evidence="6">
    <location>
        <begin position="217"/>
        <end position="238"/>
    </location>
</feature>
<feature type="transmembrane region" description="Helical" evidence="7">
    <location>
        <begin position="39"/>
        <end position="60"/>
    </location>
</feature>
<feature type="compositionally biased region" description="Basic and acidic residues" evidence="6">
    <location>
        <begin position="224"/>
        <end position="238"/>
    </location>
</feature>
<evidence type="ECO:0000256" key="1">
    <source>
        <dbReference type="ARBA" id="ARBA00004141"/>
    </source>
</evidence>
<dbReference type="EMBL" id="KZ559567">
    <property type="protein sequence ID" value="PLN79004.1"/>
    <property type="molecule type" value="Genomic_DNA"/>
</dbReference>
<evidence type="ECO:0000259" key="8">
    <source>
        <dbReference type="Pfam" id="PF20684"/>
    </source>
</evidence>
<feature type="transmembrane region" description="Helical" evidence="7">
    <location>
        <begin position="67"/>
        <end position="90"/>
    </location>
</feature>
<keyword evidence="4 7" id="KW-0472">Membrane</keyword>
<feature type="domain" description="Rhodopsin" evidence="8">
    <location>
        <begin position="14"/>
        <end position="212"/>
    </location>
</feature>
<sequence length="268" mass="29494">MGYCTCALIYGLAGGAETMASLSVNQIETSFKISYASTIIYPLLALFVKATLLLVLARVWRPVRSIIVVDIILGLIVAYYVAILFVKAFLCWPISTYWTLLTKPGGRCLFFPAVIISDSIISVISDIAILVLPIIFTWSMNMSWKRKARVIVLLGLGGIAVGFSLYRLVLTILDGNDPDQTRLFLRILLSGNAEGGIGLICACLPAISKYMSRRRGRTVSSENRSTKKEQIPLETVHDSGDALFQSRLESHVWPGSAESSQLNARRES</sequence>
<dbReference type="PANTHER" id="PTHR33048:SF108">
    <property type="entry name" value="INTEGRAL MEMBRANE PROTEIN"/>
    <property type="match status" value="1"/>
</dbReference>
<dbReference type="PANTHER" id="PTHR33048">
    <property type="entry name" value="PTH11-LIKE INTEGRAL MEMBRANE PROTEIN (AFU_ORTHOLOGUE AFUA_5G11245)"/>
    <property type="match status" value="1"/>
</dbReference>
<accession>A0A2J5HP59</accession>
<comment type="similarity">
    <text evidence="5">Belongs to the SAT4 family.</text>
</comment>
<evidence type="ECO:0000256" key="2">
    <source>
        <dbReference type="ARBA" id="ARBA00022692"/>
    </source>
</evidence>
<dbReference type="OrthoDB" id="5342292at2759"/>
<dbReference type="Pfam" id="PF20684">
    <property type="entry name" value="Fung_rhodopsin"/>
    <property type="match status" value="1"/>
</dbReference>
<dbReference type="AlphaFoldDB" id="A0A2J5HP59"/>
<evidence type="ECO:0000256" key="4">
    <source>
        <dbReference type="ARBA" id="ARBA00023136"/>
    </source>
</evidence>
<feature type="transmembrane region" description="Helical" evidence="7">
    <location>
        <begin position="110"/>
        <end position="138"/>
    </location>
</feature>
<dbReference type="Proteomes" id="UP000235023">
    <property type="component" value="Unassembled WGS sequence"/>
</dbReference>